<dbReference type="GO" id="GO:0051015">
    <property type="term" value="F:actin filament binding"/>
    <property type="evidence" value="ECO:0007669"/>
    <property type="project" value="TreeGrafter"/>
</dbReference>
<evidence type="ECO:0000259" key="11">
    <source>
        <dbReference type="PROSITE" id="PS51126"/>
    </source>
</evidence>
<dbReference type="Proteomes" id="UP000076078">
    <property type="component" value="Unassembled WGS sequence"/>
</dbReference>
<dbReference type="Gene3D" id="1.20.5.190">
    <property type="match status" value="2"/>
</dbReference>
<evidence type="ECO:0000256" key="1">
    <source>
        <dbReference type="ARBA" id="ARBA00022737"/>
    </source>
</evidence>
<dbReference type="PROSITE" id="PS51844">
    <property type="entry name" value="SH3_LIKE"/>
    <property type="match status" value="1"/>
</dbReference>
<feature type="binding site" evidence="8">
    <location>
        <begin position="160"/>
        <end position="167"/>
    </location>
    <ligand>
        <name>ATP</name>
        <dbReference type="ChEBI" id="CHEBI:30616"/>
    </ligand>
</feature>
<dbReference type="InterPro" id="IPR027417">
    <property type="entry name" value="P-loop_NTPase"/>
</dbReference>
<dbReference type="PANTHER" id="PTHR13140">
    <property type="entry name" value="MYOSIN"/>
    <property type="match status" value="1"/>
</dbReference>
<feature type="compositionally biased region" description="Polar residues" evidence="10">
    <location>
        <begin position="1305"/>
        <end position="1324"/>
    </location>
</feature>
<keyword evidence="15" id="KW-1185">Reference proteome</keyword>
<dbReference type="PRINTS" id="PR00193">
    <property type="entry name" value="MYOSINHEAVY"/>
</dbReference>
<feature type="domain" description="Myosin motor" evidence="12">
    <location>
        <begin position="67"/>
        <end position="810"/>
    </location>
</feature>
<dbReference type="GO" id="GO:0016459">
    <property type="term" value="C:myosin complex"/>
    <property type="evidence" value="ECO:0007669"/>
    <property type="project" value="UniProtKB-KW"/>
</dbReference>
<keyword evidence="3 8" id="KW-0067">ATP-binding</keyword>
<feature type="domain" description="Myosin N-terminal SH3-like" evidence="13">
    <location>
        <begin position="5"/>
        <end position="63"/>
    </location>
</feature>
<keyword evidence="4 9" id="KW-0175">Coiled coil</keyword>
<feature type="coiled-coil region" evidence="9">
    <location>
        <begin position="1081"/>
        <end position="1239"/>
    </location>
</feature>
<dbReference type="PROSITE" id="PS50096">
    <property type="entry name" value="IQ"/>
    <property type="match status" value="2"/>
</dbReference>
<feature type="coiled-coil region" evidence="9">
    <location>
        <begin position="955"/>
        <end position="1038"/>
    </location>
</feature>
<dbReference type="GO" id="GO:0016020">
    <property type="term" value="C:membrane"/>
    <property type="evidence" value="ECO:0007669"/>
    <property type="project" value="TreeGrafter"/>
</dbReference>
<dbReference type="GO" id="GO:0007015">
    <property type="term" value="P:actin filament organization"/>
    <property type="evidence" value="ECO:0007669"/>
    <property type="project" value="TreeGrafter"/>
</dbReference>
<dbReference type="SMART" id="SM01132">
    <property type="entry name" value="DIL"/>
    <property type="match status" value="1"/>
</dbReference>
<dbReference type="PROSITE" id="PS51126">
    <property type="entry name" value="DILUTE"/>
    <property type="match status" value="1"/>
</dbReference>
<organism evidence="14 15">
    <name type="scientific">Tieghemostelium lacteum</name>
    <name type="common">Slime mold</name>
    <name type="synonym">Dictyostelium lacteum</name>
    <dbReference type="NCBI Taxonomy" id="361077"/>
    <lineage>
        <taxon>Eukaryota</taxon>
        <taxon>Amoebozoa</taxon>
        <taxon>Evosea</taxon>
        <taxon>Eumycetozoa</taxon>
        <taxon>Dictyostelia</taxon>
        <taxon>Dictyosteliales</taxon>
        <taxon>Raperosteliaceae</taxon>
        <taxon>Tieghemostelium</taxon>
    </lineage>
</organism>
<dbReference type="InParanoid" id="A0A151ZBB8"/>
<keyword evidence="5 8" id="KW-0518">Myosin</keyword>
<evidence type="ECO:0000256" key="10">
    <source>
        <dbReference type="SAM" id="MobiDB-lite"/>
    </source>
</evidence>
<dbReference type="FunCoup" id="A0A151ZBB8">
    <property type="interactions" value="169"/>
</dbReference>
<gene>
    <name evidence="14" type="ORF">DLAC_08151</name>
</gene>
<dbReference type="InterPro" id="IPR004009">
    <property type="entry name" value="SH3_Myosin"/>
</dbReference>
<keyword evidence="1" id="KW-0677">Repeat</keyword>
<dbReference type="PANTHER" id="PTHR13140:SF706">
    <property type="entry name" value="DILUTE CLASS UNCONVENTIONAL MYOSIN, ISOFORM C"/>
    <property type="match status" value="1"/>
</dbReference>
<evidence type="ECO:0000256" key="5">
    <source>
        <dbReference type="ARBA" id="ARBA00023123"/>
    </source>
</evidence>
<dbReference type="Pfam" id="PF00612">
    <property type="entry name" value="IQ"/>
    <property type="match status" value="2"/>
</dbReference>
<dbReference type="EMBL" id="LODT01000035">
    <property type="protein sequence ID" value="KYQ91225.1"/>
    <property type="molecule type" value="Genomic_DNA"/>
</dbReference>
<dbReference type="OrthoDB" id="6108017at2759"/>
<dbReference type="Pfam" id="PF00063">
    <property type="entry name" value="Myosin_head"/>
    <property type="match status" value="1"/>
</dbReference>
<reference evidence="14 15" key="1">
    <citation type="submission" date="2015-12" db="EMBL/GenBank/DDBJ databases">
        <title>Dictyostelia acquired genes for synthesis and detection of signals that induce cell-type specialization by lateral gene transfer from prokaryotes.</title>
        <authorList>
            <person name="Gloeckner G."/>
            <person name="Schaap P."/>
        </authorList>
    </citation>
    <scope>NUCLEOTIDE SEQUENCE [LARGE SCALE GENOMIC DNA]</scope>
    <source>
        <strain evidence="14 15">TK</strain>
    </source>
</reference>
<evidence type="ECO:0000256" key="2">
    <source>
        <dbReference type="ARBA" id="ARBA00022741"/>
    </source>
</evidence>
<feature type="domain" description="Dilute" evidence="11">
    <location>
        <begin position="1932"/>
        <end position="2159"/>
    </location>
</feature>
<evidence type="ECO:0000259" key="12">
    <source>
        <dbReference type="PROSITE" id="PS51456"/>
    </source>
</evidence>
<keyword evidence="7 8" id="KW-0009">Actin-binding</keyword>
<dbReference type="STRING" id="361077.A0A151ZBB8"/>
<dbReference type="OMA" id="TEKMECY"/>
<evidence type="ECO:0000256" key="8">
    <source>
        <dbReference type="PROSITE-ProRule" id="PRU00782"/>
    </source>
</evidence>
<dbReference type="Gene3D" id="6.20.240.20">
    <property type="match status" value="1"/>
</dbReference>
<keyword evidence="6 8" id="KW-0505">Motor protein</keyword>
<dbReference type="GO" id="GO:0000146">
    <property type="term" value="F:microfilament motor activity"/>
    <property type="evidence" value="ECO:0007669"/>
    <property type="project" value="TreeGrafter"/>
</dbReference>
<feature type="compositionally biased region" description="Polar residues" evidence="10">
    <location>
        <begin position="213"/>
        <end position="226"/>
    </location>
</feature>
<name>A0A151ZBB8_TIELA</name>
<dbReference type="Gene3D" id="1.20.58.530">
    <property type="match status" value="1"/>
</dbReference>
<dbReference type="GO" id="GO:0005737">
    <property type="term" value="C:cytoplasm"/>
    <property type="evidence" value="ECO:0007669"/>
    <property type="project" value="TreeGrafter"/>
</dbReference>
<dbReference type="SMART" id="SM00015">
    <property type="entry name" value="IQ"/>
    <property type="match status" value="6"/>
</dbReference>
<evidence type="ECO:0000313" key="14">
    <source>
        <dbReference type="EMBL" id="KYQ91225.1"/>
    </source>
</evidence>
<feature type="region of interest" description="Disordered" evidence="10">
    <location>
        <begin position="1298"/>
        <end position="1324"/>
    </location>
</feature>
<feature type="compositionally biased region" description="Low complexity" evidence="10">
    <location>
        <begin position="187"/>
        <end position="212"/>
    </location>
</feature>
<dbReference type="InterPro" id="IPR001609">
    <property type="entry name" value="Myosin_head_motor_dom-like"/>
</dbReference>
<dbReference type="PROSITE" id="PS51456">
    <property type="entry name" value="MYOSIN_MOTOR"/>
    <property type="match status" value="1"/>
</dbReference>
<dbReference type="InterPro" id="IPR002710">
    <property type="entry name" value="Dilute_dom"/>
</dbReference>
<evidence type="ECO:0000256" key="7">
    <source>
        <dbReference type="ARBA" id="ARBA00023203"/>
    </source>
</evidence>
<evidence type="ECO:0000256" key="9">
    <source>
        <dbReference type="SAM" id="Coils"/>
    </source>
</evidence>
<evidence type="ECO:0000259" key="13">
    <source>
        <dbReference type="PROSITE" id="PS51844"/>
    </source>
</evidence>
<dbReference type="Gene3D" id="1.10.10.820">
    <property type="match status" value="1"/>
</dbReference>
<comment type="similarity">
    <text evidence="8">Belongs to the TRAFAC class myosin-kinesin ATPase superfamily. Myosin family.</text>
</comment>
<dbReference type="Pfam" id="PF01843">
    <property type="entry name" value="DIL"/>
    <property type="match status" value="1"/>
</dbReference>
<dbReference type="FunFam" id="1.10.10.820:FF:000001">
    <property type="entry name" value="Myosin heavy chain"/>
    <property type="match status" value="1"/>
</dbReference>
<dbReference type="SUPFAM" id="SSF52540">
    <property type="entry name" value="P-loop containing nucleoside triphosphate hydrolases"/>
    <property type="match status" value="2"/>
</dbReference>
<evidence type="ECO:0000313" key="15">
    <source>
        <dbReference type="Proteomes" id="UP000076078"/>
    </source>
</evidence>
<comment type="caution">
    <text evidence="14">The sequence shown here is derived from an EMBL/GenBank/DDBJ whole genome shotgun (WGS) entry which is preliminary data.</text>
</comment>
<dbReference type="GO" id="GO:0005524">
    <property type="term" value="F:ATP binding"/>
    <property type="evidence" value="ECO:0007669"/>
    <property type="project" value="UniProtKB-UniRule"/>
</dbReference>
<evidence type="ECO:0000256" key="4">
    <source>
        <dbReference type="ARBA" id="ARBA00023054"/>
    </source>
</evidence>
<sequence length="2226" mass="257666">MSKFQEGQSVWIPHSTLEWVGAEIISYPEDSNEITLRIEDGEDIDDDKREVKVKLPQVYPKNPDILEGVNDLSSLSHLHEAAILHNLHYRYNLNQIYTYIGKILISVNPYQMLPLYGREMITAYYGKQLGTLSPHVYALAEDAFKDMRYDGTSQSILVSGESGAGKTQATKYLLQYFAAMGNLIKESSGQNQSSTNSSSTTSNNNNTPTSPNIRKSSTIHNPNSQDKSIEERVLESTPLLEAFGNAKTLRNDNSSRFGKFIEIHFNEYGSIIGAKILTYLLEKSRIVKQVLNERNYHIFYQILTGLDSDQKEKFYLKEVSDYYYLNQSECMEIDGVSDEKTFKETLHAMQVSGINQDEQDNLFRVLSAVLLLGNITFENKQGSEDSSQVVDSEPLAQVAELLGCPQDELEKTFLLRKVVSGKEVLFLGNHKERAENARDSLAMYLYGMLFEWLVMKINSSMSIDQTNSTPGVKSNQKSKSFIGVLDIYGFESFDQNGLNQFCINYANEKLQQLFNQHVFKEEQQEYIKEKIDWSYIDFNDNQDTLDLIEKKPICIITLLDEETMFPKATSQSLANKFISKLSSHSKFEKPRFSNTAFTINHYAGKVTYDTDQFLEKNKDFIIPEQIALLHKSSVPYIKLILSVPLLTMKQPSGGSSSANSGSSSSSSSSMKFTSVVSQFSTSLSGLMKTISQTTPHYIRCIKPNPDKMPEVFNKTDVINQLRCGGIMESVRICTAGFPTRKSIQEFYHRYKILAPKSMQLARSSNSQNLKSNTEKLLGSIDTLSDDKYKLGLTKVFLRAGQLANLEDMRLTTLNHSAIVIQSNWKRYYWEKRYKAIKNACLVIQNVLRNQQAKQEMQHLKRIHSATKIQTAYRRWKAYKLYQNTRQSAIVLQSAIRKSLDREKVAQERMDQDCTTIQCVIRAALAKKELARIYMRIVRIQSLWRQKIARKEYLALRAEARSLKSVQEARDKLEEKLQDIQWRLNVEVKMKQQSEESKHKLEKVLDECKNRNDHLELQLSEYQSKFNSLEQNHQTLQQESIDQKSQIQLLSDQILDEKKINSKSERDIIESKSKIQKLTESLEQKTESESKGLERIQELENEINSMKQFIENKEKEFTHYRLEKDQEIKNHSMELVAVKKTLSEMEDQYNDTLIQKTEFEHEITDLTTDRNRIQELLDQKEKEAHEDNIKSSSVYEEVSIKLEKSKETIAEMEKNYSDQLSKLQKEMADLKLENQLTLEKLTKLNTVSEEQLLKIGILNESLSETHEKLKKSKSRFTTLEDEHKVIMLDYERVKIQKQQLDDERSQLQTQLSSTKMESLQSQSSTSKYKDKIKELKLSMDALNKDIQRSTSDLKEKDEKIHQLNSELSDMKKDLAKSSKELVDMTTQSGLDRIKSDQTVKSLESDKVQMKFQQDQLENQVKSLERSLKDQKEQLTKFEMEIKQLTQIKERFENEFFAVKETSSNNAQESSYLKEITSQMKQTQQRLEVDLEEKKRLLMSVQDDRDSLKQTNSSLELQLEKLNLQYQQKESVVSDQVLQLQNLQIAIKEYSVKVDQLQLELQQVTKLNSDHQSTISQLEDIKTKLTEKYKLLKAKNYVKLETEFQMLKKHTDYVEGLIQDFKSRNQELSESNQLLKTQSVNGQLEVEKLIQEKQQSHQDILNQVQIEKEVLEKSNGDLAVRCQTSEEMVQKLVNSNEQLTKLNKEQEDANQLLTSQLSQMKGHYEKRLKDQENQQKRLSIDLQQTLNDTKQSQSQELDQLKSQLESVGKELQDKIKECQILQNQVSQLTVNYKELVVRTNRYKDLEEIIDYKESEWERLARVAGNTEIQTKLISDYLLSCKLETTTLAALMWTHQLKYWCSFEKKNLSIFRGIIRSTIEFTKIHFEDMDLLSYLLSCCSLVSFVFIGYKQKKKTQEVLANHTILPYVPNINDLDDLLSGLEINSPDEFLDQLDQTIGRTYGLLFRIISSKLSSLIEGSILNENYNNNINKSPTNNGQSPSSIASKMVNPLIQIEHVTSFLFSVISTFQHRMVHFTLSQQLFNQIFCYIGNFIKQSFLLRQSFCTDSFALFVKQKIDYLQKWANEIGDVWVGSIDNAFVHVREIISIILLRDKEKLVEEKVRKQLCPNLNINQLKFILAMYHSEFGKVNIKIINNICPPNKSSNNSPINHGSNNDQSFKQLIDENKLHPIPFKSLHYLEIDDIKNLSIPISIRYQIESEIKNISLKLIK</sequence>
<evidence type="ECO:0000256" key="3">
    <source>
        <dbReference type="ARBA" id="ARBA00022840"/>
    </source>
</evidence>
<dbReference type="Gene3D" id="1.20.120.720">
    <property type="entry name" value="Myosin VI head, motor domain, U50 subdomain"/>
    <property type="match status" value="1"/>
</dbReference>
<feature type="region of interest" description="Actin-binding" evidence="8">
    <location>
        <begin position="683"/>
        <end position="705"/>
    </location>
</feature>
<dbReference type="InterPro" id="IPR000048">
    <property type="entry name" value="IQ_motif_EF-hand-BS"/>
</dbReference>
<keyword evidence="2 8" id="KW-0547">Nucleotide-binding</keyword>
<feature type="region of interest" description="Disordered" evidence="10">
    <location>
        <begin position="187"/>
        <end position="229"/>
    </location>
</feature>
<dbReference type="SMART" id="SM00242">
    <property type="entry name" value="MYSc"/>
    <property type="match status" value="1"/>
</dbReference>
<evidence type="ECO:0000256" key="6">
    <source>
        <dbReference type="ARBA" id="ARBA00023175"/>
    </source>
</evidence>
<feature type="coiled-coil region" evidence="9">
    <location>
        <begin position="1683"/>
        <end position="1789"/>
    </location>
</feature>
<protein>
    <submittedName>
        <fullName evidence="14">Myosin-5b</fullName>
    </submittedName>
</protein>
<dbReference type="CDD" id="cd00124">
    <property type="entry name" value="MYSc"/>
    <property type="match status" value="1"/>
</dbReference>
<dbReference type="Gene3D" id="3.40.850.10">
    <property type="entry name" value="Kinesin motor domain"/>
    <property type="match status" value="1"/>
</dbReference>
<accession>A0A151ZBB8</accession>
<proteinExistence type="inferred from homology"/>
<dbReference type="InterPro" id="IPR036961">
    <property type="entry name" value="Kinesin_motor_dom_sf"/>
</dbReference>